<dbReference type="RefSeq" id="WP_377133694.1">
    <property type="nucleotide sequence ID" value="NZ_JBHSFI010000003.1"/>
</dbReference>
<reference evidence="3" key="1">
    <citation type="journal article" date="2019" name="Int. J. Syst. Evol. Microbiol.">
        <title>The Global Catalogue of Microorganisms (GCM) 10K type strain sequencing project: providing services to taxonomists for standard genome sequencing and annotation.</title>
        <authorList>
            <consortium name="The Broad Institute Genomics Platform"/>
            <consortium name="The Broad Institute Genome Sequencing Center for Infectious Disease"/>
            <person name="Wu L."/>
            <person name="Ma J."/>
        </authorList>
    </citation>
    <scope>NUCLEOTIDE SEQUENCE [LARGE SCALE GENOMIC DNA]</scope>
    <source>
        <strain evidence="3">CCUG 42722</strain>
    </source>
</reference>
<keyword evidence="2" id="KW-0378">Hydrolase</keyword>
<dbReference type="GO" id="GO:0004519">
    <property type="term" value="F:endonuclease activity"/>
    <property type="evidence" value="ECO:0007669"/>
    <property type="project" value="UniProtKB-KW"/>
</dbReference>
<dbReference type="InterPro" id="IPR036691">
    <property type="entry name" value="Endo/exonu/phosph_ase_sf"/>
</dbReference>
<dbReference type="InterPro" id="IPR005135">
    <property type="entry name" value="Endo/exonuclease/phosphatase"/>
</dbReference>
<proteinExistence type="predicted"/>
<dbReference type="Pfam" id="PF03372">
    <property type="entry name" value="Exo_endo_phos"/>
    <property type="match status" value="1"/>
</dbReference>
<dbReference type="Proteomes" id="UP001596011">
    <property type="component" value="Unassembled WGS sequence"/>
</dbReference>
<sequence>MTVITAPPSGPVPGAVSDDVDRVRAALAAQVPAKASKNLLIGTWNLRAFGALTHKWQSTQDDSPKRDWHALACIAEVVQRFDVTAVQETRRDTTALFALLHLLGPRYKVIASDVTEGGPGNGERLAYVYDAERVQPSGLVGELVLPAGTSSDVDQFARTPYAAGFVRETTEFILTTVHVLWGKKPADRIGELSAFATWMRGWADRPNDWNRNLLVLGDFNLDRIDDPLFEAFLSTGLWPPAELNDVPRTIFDNNKNHHQYDQIAWFSDPTQPGAPSLLQGLSYTGHGGNFDFLPHALQGLSKSQVSWRLSDHYPLWLEFLTE</sequence>
<protein>
    <submittedName>
        <fullName evidence="2">Endonuclease/exonuclease/phosphatase family protein</fullName>
    </submittedName>
</protein>
<organism evidence="2 3">
    <name type="scientific">Promicromonospora alba</name>
    <dbReference type="NCBI Taxonomy" id="1616110"/>
    <lineage>
        <taxon>Bacteria</taxon>
        <taxon>Bacillati</taxon>
        <taxon>Actinomycetota</taxon>
        <taxon>Actinomycetes</taxon>
        <taxon>Micrococcales</taxon>
        <taxon>Promicromonosporaceae</taxon>
        <taxon>Promicromonospora</taxon>
    </lineage>
</organism>
<keyword evidence="2" id="KW-0540">Nuclease</keyword>
<keyword evidence="3" id="KW-1185">Reference proteome</keyword>
<comment type="caution">
    <text evidence="2">The sequence shown here is derived from an EMBL/GenBank/DDBJ whole genome shotgun (WGS) entry which is preliminary data.</text>
</comment>
<evidence type="ECO:0000259" key="1">
    <source>
        <dbReference type="Pfam" id="PF03372"/>
    </source>
</evidence>
<dbReference type="Gene3D" id="3.60.10.10">
    <property type="entry name" value="Endonuclease/exonuclease/phosphatase"/>
    <property type="match status" value="1"/>
</dbReference>
<keyword evidence="2" id="KW-0255">Endonuclease</keyword>
<dbReference type="SUPFAM" id="SSF56219">
    <property type="entry name" value="DNase I-like"/>
    <property type="match status" value="1"/>
</dbReference>
<dbReference type="PANTHER" id="PTHR11371:SF31">
    <property type="entry name" value="EXTRACELLULAR NUCLEASE"/>
    <property type="match status" value="1"/>
</dbReference>
<dbReference type="CDD" id="cd10283">
    <property type="entry name" value="MnuA_DNase1-like"/>
    <property type="match status" value="1"/>
</dbReference>
<evidence type="ECO:0000313" key="3">
    <source>
        <dbReference type="Proteomes" id="UP001596011"/>
    </source>
</evidence>
<dbReference type="EMBL" id="JBHSFI010000003">
    <property type="protein sequence ID" value="MFC4628017.1"/>
    <property type="molecule type" value="Genomic_DNA"/>
</dbReference>
<dbReference type="PANTHER" id="PTHR11371">
    <property type="entry name" value="DEOXYRIBONUCLEASE"/>
    <property type="match status" value="1"/>
</dbReference>
<evidence type="ECO:0000313" key="2">
    <source>
        <dbReference type="EMBL" id="MFC4628017.1"/>
    </source>
</evidence>
<name>A0ABV9HE06_9MICO</name>
<accession>A0ABV9HE06</accession>
<gene>
    <name evidence="2" type="ORF">ACFO6V_07225</name>
</gene>
<feature type="domain" description="Endonuclease/exonuclease/phosphatase" evidence="1">
    <location>
        <begin position="42"/>
        <end position="247"/>
    </location>
</feature>